<dbReference type="EMBL" id="FTOI01000017">
    <property type="protein sequence ID" value="SIT01981.1"/>
    <property type="molecule type" value="Genomic_DNA"/>
</dbReference>
<organism evidence="1 2">
    <name type="scientific">Kaistella chaponensis</name>
    <dbReference type="NCBI Taxonomy" id="713588"/>
    <lineage>
        <taxon>Bacteria</taxon>
        <taxon>Pseudomonadati</taxon>
        <taxon>Bacteroidota</taxon>
        <taxon>Flavobacteriia</taxon>
        <taxon>Flavobacteriales</taxon>
        <taxon>Weeksellaceae</taxon>
        <taxon>Chryseobacterium group</taxon>
        <taxon>Kaistella</taxon>
    </lineage>
</organism>
<evidence type="ECO:0000313" key="1">
    <source>
        <dbReference type="EMBL" id="SIT01981.1"/>
    </source>
</evidence>
<dbReference type="RefSeq" id="WP_034716917.1">
    <property type="nucleotide sequence ID" value="NZ_FTOI01000017.1"/>
</dbReference>
<proteinExistence type="predicted"/>
<keyword evidence="2" id="KW-1185">Reference proteome</keyword>
<reference evidence="2" key="1">
    <citation type="submission" date="2017-01" db="EMBL/GenBank/DDBJ databases">
        <authorList>
            <person name="Varghese N."/>
            <person name="Submissions S."/>
        </authorList>
    </citation>
    <scope>NUCLEOTIDE SEQUENCE [LARGE SCALE GENOMIC DNA]</scope>
    <source>
        <strain evidence="2">DSM 23145</strain>
    </source>
</reference>
<dbReference type="Proteomes" id="UP000185839">
    <property type="component" value="Unassembled WGS sequence"/>
</dbReference>
<dbReference type="AlphaFoldDB" id="A0A1N7NUK7"/>
<sequence length="91" mass="10522">MQITFETLPMAIEILIKEVRSLKTDIDKNNSKDNEGKVVDRLEARRILGTHGKRLSEARFAQLKNEGRITTYGFGGKHFYNVEELESLKRK</sequence>
<gene>
    <name evidence="1" type="ORF">SAMN05421789_11745</name>
</gene>
<dbReference type="OrthoDB" id="1261316at2"/>
<accession>A0A1N7NUK7</accession>
<name>A0A1N7NUK7_9FLAO</name>
<evidence type="ECO:0000313" key="2">
    <source>
        <dbReference type="Proteomes" id="UP000185839"/>
    </source>
</evidence>
<protein>
    <submittedName>
        <fullName evidence="1">Uncharacterized protein</fullName>
    </submittedName>
</protein>